<evidence type="ECO:0000256" key="6">
    <source>
        <dbReference type="ARBA" id="ARBA00047942"/>
    </source>
</evidence>
<evidence type="ECO:0000313" key="9">
    <source>
        <dbReference type="Proteomes" id="UP000029488"/>
    </source>
</evidence>
<evidence type="ECO:0000256" key="5">
    <source>
        <dbReference type="ARBA" id="ARBA00022747"/>
    </source>
</evidence>
<dbReference type="PROSITE" id="PS00092">
    <property type="entry name" value="N6_MTASE"/>
    <property type="match status" value="1"/>
</dbReference>
<evidence type="ECO:0000256" key="2">
    <source>
        <dbReference type="ARBA" id="ARBA00022603"/>
    </source>
</evidence>
<evidence type="ECO:0000256" key="1">
    <source>
        <dbReference type="ARBA" id="ARBA00011900"/>
    </source>
</evidence>
<gene>
    <name evidence="8" type="ORF">LSJ_1342c</name>
</gene>
<dbReference type="Proteomes" id="UP000029488">
    <property type="component" value="Chromosome"/>
</dbReference>
<comment type="catalytic activity">
    <reaction evidence="6">
        <text>a 2'-deoxyadenosine in DNA + S-adenosyl-L-methionine = an N(6)-methyl-2'-deoxyadenosine in DNA + S-adenosyl-L-homocysteine + H(+)</text>
        <dbReference type="Rhea" id="RHEA:15197"/>
        <dbReference type="Rhea" id="RHEA-COMP:12418"/>
        <dbReference type="Rhea" id="RHEA-COMP:12419"/>
        <dbReference type="ChEBI" id="CHEBI:15378"/>
        <dbReference type="ChEBI" id="CHEBI:57856"/>
        <dbReference type="ChEBI" id="CHEBI:59789"/>
        <dbReference type="ChEBI" id="CHEBI:90615"/>
        <dbReference type="ChEBI" id="CHEBI:90616"/>
        <dbReference type="EC" id="2.1.1.72"/>
    </reaction>
</comment>
<dbReference type="EMBL" id="CP007646">
    <property type="protein sequence ID" value="AIR11002.1"/>
    <property type="molecule type" value="Genomic_DNA"/>
</dbReference>
<dbReference type="InterPro" id="IPR051537">
    <property type="entry name" value="DNA_Adenine_Mtase"/>
</dbReference>
<dbReference type="InterPro" id="IPR002052">
    <property type="entry name" value="DNA_methylase_N6_adenine_CS"/>
</dbReference>
<sequence length="542" mass="61273">MDNTQYSSLVKQLVDDLKGVFTTAGLGGEAGEYKLLTQSFLYKFINDKFLYEAKAFDAQNDYDTIMKMTDDDYEFLQMDLGNKSAKIKREDLIESLFNHQNEDGFYTLFDATLNDIAVDNNDIYSVETAGNTQVRLFDSNLLRDNILDGAQRDVVARAIINKLAETKFDEHIFAAGFDFFSTIFEYMIKDYNKDGGGKYAEYYTPHAVAKIIAQILVGNDQPENVRIYDPAAGSGSLLMTLASQIGTDRATVYSQDISQKSSNLLRLNLILNGLSHSIKNIVQGNTILNNKHPEKMDFIVSNPPFKLDFSEWRDDVEALPEYNDRFFAGVPKTPKKKKSAMAIYELFIQHIIYSLKENGKAAVVVPTGFLTAQTGIDKKIREKLVDKNWLAGVVSMPSNIFATTGTNVSVVFIDKGRAEDQEEVFLVDASKLGSKVKEDNGTQKTVLSNSEEQQIIDSFVNKEAIEDFSIAVKLVDVKARNYSLSAGQYFPVKIEYMKMTPEEFTEKMVFYQDKLDELFNKDKELEDDIKSNLMNLNFEERG</sequence>
<evidence type="ECO:0000256" key="4">
    <source>
        <dbReference type="ARBA" id="ARBA00022691"/>
    </source>
</evidence>
<evidence type="ECO:0000256" key="3">
    <source>
        <dbReference type="ARBA" id="ARBA00022679"/>
    </source>
</evidence>
<dbReference type="Gene3D" id="3.40.50.150">
    <property type="entry name" value="Vaccinia Virus protein VP39"/>
    <property type="match status" value="1"/>
</dbReference>
<dbReference type="InterPro" id="IPR003356">
    <property type="entry name" value="DNA_methylase_A-5"/>
</dbReference>
<dbReference type="REBASE" id="94066">
    <property type="entry name" value="M.Lsa1046ORF1342P"/>
</dbReference>
<proteinExistence type="predicted"/>
<protein>
    <recommendedName>
        <fullName evidence="1">site-specific DNA-methyltransferase (adenine-specific)</fullName>
        <ecNumber evidence="1">2.1.1.72</ecNumber>
    </recommendedName>
</protein>
<organism evidence="8 9">
    <name type="scientific">Ligilactobacillus salivarius</name>
    <dbReference type="NCBI Taxonomy" id="1624"/>
    <lineage>
        <taxon>Bacteria</taxon>
        <taxon>Bacillati</taxon>
        <taxon>Bacillota</taxon>
        <taxon>Bacilli</taxon>
        <taxon>Lactobacillales</taxon>
        <taxon>Lactobacillaceae</taxon>
        <taxon>Ligilactobacillus</taxon>
    </lineage>
</organism>
<keyword evidence="5" id="KW-0680">Restriction system</keyword>
<dbReference type="GO" id="GO:0003677">
    <property type="term" value="F:DNA binding"/>
    <property type="evidence" value="ECO:0007669"/>
    <property type="project" value="InterPro"/>
</dbReference>
<dbReference type="RefSeq" id="WP_044005175.1">
    <property type="nucleotide sequence ID" value="NZ_CP007646.1"/>
</dbReference>
<dbReference type="PANTHER" id="PTHR42933:SF1">
    <property type="entry name" value="SITE-SPECIFIC DNA-METHYLTRANSFERASE (ADENINE-SPECIFIC)"/>
    <property type="match status" value="1"/>
</dbReference>
<dbReference type="PANTHER" id="PTHR42933">
    <property type="entry name" value="SLR6095 PROTEIN"/>
    <property type="match status" value="1"/>
</dbReference>
<reference evidence="8 9" key="1">
    <citation type="journal article" date="2014" name="BMC Genomics">
        <title>Unusual genome complexity in Lactobacillus salivarius JCM1046.</title>
        <authorList>
            <person name="Raftis E.J."/>
            <person name="Forde B.M."/>
            <person name="Claesson M.J."/>
            <person name="O'Toole P.W."/>
        </authorList>
    </citation>
    <scope>NUCLEOTIDE SEQUENCE [LARGE SCALE GENOMIC DNA]</scope>
    <source>
        <strain evidence="8 9">JCM1046</strain>
    </source>
</reference>
<dbReference type="GO" id="GO:0009007">
    <property type="term" value="F:site-specific DNA-methyltransferase (adenine-specific) activity"/>
    <property type="evidence" value="ECO:0007669"/>
    <property type="project" value="UniProtKB-EC"/>
</dbReference>
<evidence type="ECO:0000259" key="7">
    <source>
        <dbReference type="Pfam" id="PF02384"/>
    </source>
</evidence>
<accession>A0A089RWT5</accession>
<dbReference type="Pfam" id="PF02384">
    <property type="entry name" value="N6_Mtase"/>
    <property type="match status" value="1"/>
</dbReference>
<dbReference type="KEGG" id="lsj:LSJ_1342c"/>
<dbReference type="PRINTS" id="PR00507">
    <property type="entry name" value="N12N6MTFRASE"/>
</dbReference>
<keyword evidence="3 8" id="KW-0808">Transferase</keyword>
<name>A0A089RWT5_9LACO</name>
<evidence type="ECO:0000313" key="8">
    <source>
        <dbReference type="EMBL" id="AIR11002.1"/>
    </source>
</evidence>
<dbReference type="EC" id="2.1.1.72" evidence="1"/>
<dbReference type="GO" id="GO:0032259">
    <property type="term" value="P:methylation"/>
    <property type="evidence" value="ECO:0007669"/>
    <property type="project" value="UniProtKB-KW"/>
</dbReference>
<dbReference type="InterPro" id="IPR029063">
    <property type="entry name" value="SAM-dependent_MTases_sf"/>
</dbReference>
<keyword evidence="2 8" id="KW-0489">Methyltransferase</keyword>
<feature type="domain" description="DNA methylase adenine-specific" evidence="7">
    <location>
        <begin position="178"/>
        <end position="491"/>
    </location>
</feature>
<dbReference type="GO" id="GO:0009307">
    <property type="term" value="P:DNA restriction-modification system"/>
    <property type="evidence" value="ECO:0007669"/>
    <property type="project" value="UniProtKB-KW"/>
</dbReference>
<dbReference type="AlphaFoldDB" id="A0A089RWT5"/>
<keyword evidence="4" id="KW-0949">S-adenosyl-L-methionine</keyword>
<dbReference type="SUPFAM" id="SSF53335">
    <property type="entry name" value="S-adenosyl-L-methionine-dependent methyltransferases"/>
    <property type="match status" value="1"/>
</dbReference>
<dbReference type="GO" id="GO:0008170">
    <property type="term" value="F:N-methyltransferase activity"/>
    <property type="evidence" value="ECO:0007669"/>
    <property type="project" value="InterPro"/>
</dbReference>